<gene>
    <name evidence="2" type="ORF">Athai_17000</name>
</gene>
<dbReference type="AlphaFoldDB" id="A0A7R7DM96"/>
<dbReference type="Gene3D" id="3.30.70.20">
    <property type="match status" value="1"/>
</dbReference>
<reference evidence="2 3" key="1">
    <citation type="submission" date="2020-08" db="EMBL/GenBank/DDBJ databases">
        <title>Whole genome shotgun sequence of Actinocatenispora thailandica NBRC 105041.</title>
        <authorList>
            <person name="Komaki H."/>
            <person name="Tamura T."/>
        </authorList>
    </citation>
    <scope>NUCLEOTIDE SEQUENCE [LARGE SCALE GENOMIC DNA]</scope>
    <source>
        <strain evidence="2 3">NBRC 105041</strain>
    </source>
</reference>
<dbReference type="EMBL" id="AP023355">
    <property type="protein sequence ID" value="BCJ34197.1"/>
    <property type="molecule type" value="Genomic_DNA"/>
</dbReference>
<evidence type="ECO:0000313" key="3">
    <source>
        <dbReference type="Proteomes" id="UP000611640"/>
    </source>
</evidence>
<dbReference type="KEGG" id="atl:Athai_17000"/>
<dbReference type="SUPFAM" id="SSF54862">
    <property type="entry name" value="4Fe-4S ferredoxins"/>
    <property type="match status" value="1"/>
</dbReference>
<dbReference type="Proteomes" id="UP000611640">
    <property type="component" value="Chromosome"/>
</dbReference>
<feature type="compositionally biased region" description="Basic and acidic residues" evidence="1">
    <location>
        <begin position="1"/>
        <end position="10"/>
    </location>
</feature>
<dbReference type="Pfam" id="PF13459">
    <property type="entry name" value="Fer4_15"/>
    <property type="match status" value="1"/>
</dbReference>
<dbReference type="RefSeq" id="WP_203960950.1">
    <property type="nucleotide sequence ID" value="NZ_AP023355.1"/>
</dbReference>
<organism evidence="2 3">
    <name type="scientific">Actinocatenispora thailandica</name>
    <dbReference type="NCBI Taxonomy" id="227318"/>
    <lineage>
        <taxon>Bacteria</taxon>
        <taxon>Bacillati</taxon>
        <taxon>Actinomycetota</taxon>
        <taxon>Actinomycetes</taxon>
        <taxon>Micromonosporales</taxon>
        <taxon>Micromonosporaceae</taxon>
        <taxon>Actinocatenispora</taxon>
    </lineage>
</organism>
<sequence length="108" mass="11336">MAVNNRDRPHPPGSPRARGTAPLPDARRGRAAVTGARGAHAPRDPALRVDPIGCQAHGLCAELLPGYVTLDEWGYPIVPAGPVPPQLRAAARAAVRECPTLALRLATE</sequence>
<accession>A0A7R7DM96</accession>
<evidence type="ECO:0000313" key="2">
    <source>
        <dbReference type="EMBL" id="BCJ34197.1"/>
    </source>
</evidence>
<proteinExistence type="predicted"/>
<feature type="region of interest" description="Disordered" evidence="1">
    <location>
        <begin position="1"/>
        <end position="47"/>
    </location>
</feature>
<keyword evidence="3" id="KW-1185">Reference proteome</keyword>
<evidence type="ECO:0000256" key="1">
    <source>
        <dbReference type="SAM" id="MobiDB-lite"/>
    </source>
</evidence>
<evidence type="ECO:0008006" key="4">
    <source>
        <dbReference type="Google" id="ProtNLM"/>
    </source>
</evidence>
<protein>
    <recommendedName>
        <fullName evidence="4">Ferredoxin</fullName>
    </recommendedName>
</protein>
<name>A0A7R7DM96_9ACTN</name>